<reference evidence="1" key="2">
    <citation type="submission" date="2023-05" db="EMBL/GenBank/DDBJ databases">
        <authorList>
            <person name="Fouks B."/>
        </authorList>
    </citation>
    <scope>NUCLEOTIDE SEQUENCE</scope>
    <source>
        <strain evidence="1">Stay&amp;Tobe</strain>
        <tissue evidence="1">Testes</tissue>
    </source>
</reference>
<keyword evidence="2" id="KW-1185">Reference proteome</keyword>
<dbReference type="EMBL" id="JASPKZ010007245">
    <property type="protein sequence ID" value="KAJ9585861.1"/>
    <property type="molecule type" value="Genomic_DNA"/>
</dbReference>
<proteinExistence type="predicted"/>
<feature type="non-terminal residue" evidence="1">
    <location>
        <position position="1"/>
    </location>
</feature>
<sequence length="84" mass="9496">VQGSNPPPTSFLGMCPRIILEHRGLRDLIIPPDNLGTLVWNLHFRNNCLSAPLRILWLTARIIHSLKNQLSVNCIFILKDGKQS</sequence>
<dbReference type="Proteomes" id="UP001233999">
    <property type="component" value="Unassembled WGS sequence"/>
</dbReference>
<evidence type="ECO:0000313" key="1">
    <source>
        <dbReference type="EMBL" id="KAJ9585861.1"/>
    </source>
</evidence>
<reference evidence="1" key="1">
    <citation type="journal article" date="2023" name="IScience">
        <title>Live-bearing cockroach genome reveals convergent evolutionary mechanisms linked to viviparity in insects and beyond.</title>
        <authorList>
            <person name="Fouks B."/>
            <person name="Harrison M.C."/>
            <person name="Mikhailova A.A."/>
            <person name="Marchal E."/>
            <person name="English S."/>
            <person name="Carruthers M."/>
            <person name="Jennings E.C."/>
            <person name="Chiamaka E.L."/>
            <person name="Frigard R.A."/>
            <person name="Pippel M."/>
            <person name="Attardo G.M."/>
            <person name="Benoit J.B."/>
            <person name="Bornberg-Bauer E."/>
            <person name="Tobe S.S."/>
        </authorList>
    </citation>
    <scope>NUCLEOTIDE SEQUENCE</scope>
    <source>
        <strain evidence="1">Stay&amp;Tobe</strain>
    </source>
</reference>
<accession>A0AAD7ZSH1</accession>
<comment type="caution">
    <text evidence="1">The sequence shown here is derived from an EMBL/GenBank/DDBJ whole genome shotgun (WGS) entry which is preliminary data.</text>
</comment>
<dbReference type="AlphaFoldDB" id="A0AAD7ZSH1"/>
<organism evidence="1 2">
    <name type="scientific">Diploptera punctata</name>
    <name type="common">Pacific beetle cockroach</name>
    <dbReference type="NCBI Taxonomy" id="6984"/>
    <lineage>
        <taxon>Eukaryota</taxon>
        <taxon>Metazoa</taxon>
        <taxon>Ecdysozoa</taxon>
        <taxon>Arthropoda</taxon>
        <taxon>Hexapoda</taxon>
        <taxon>Insecta</taxon>
        <taxon>Pterygota</taxon>
        <taxon>Neoptera</taxon>
        <taxon>Polyneoptera</taxon>
        <taxon>Dictyoptera</taxon>
        <taxon>Blattodea</taxon>
        <taxon>Blaberoidea</taxon>
        <taxon>Blaberidae</taxon>
        <taxon>Diplopterinae</taxon>
        <taxon>Diploptera</taxon>
    </lineage>
</organism>
<protein>
    <submittedName>
        <fullName evidence="1">Uncharacterized protein</fullName>
    </submittedName>
</protein>
<name>A0AAD7ZSH1_DIPPU</name>
<evidence type="ECO:0000313" key="2">
    <source>
        <dbReference type="Proteomes" id="UP001233999"/>
    </source>
</evidence>
<feature type="non-terminal residue" evidence="1">
    <location>
        <position position="84"/>
    </location>
</feature>
<gene>
    <name evidence="1" type="ORF">L9F63_020503</name>
</gene>